<name>A0A931GI89_9ACTN</name>
<evidence type="ECO:0000313" key="3">
    <source>
        <dbReference type="Proteomes" id="UP000614047"/>
    </source>
</evidence>
<protein>
    <submittedName>
        <fullName evidence="2">Uncharacterized protein</fullName>
    </submittedName>
</protein>
<evidence type="ECO:0000313" key="2">
    <source>
        <dbReference type="EMBL" id="MBG6087752.1"/>
    </source>
</evidence>
<evidence type="ECO:0000256" key="1">
    <source>
        <dbReference type="SAM" id="MobiDB-lite"/>
    </source>
</evidence>
<dbReference type="AlphaFoldDB" id="A0A931GI89"/>
<gene>
    <name evidence="2" type="ORF">IW256_001865</name>
</gene>
<accession>A0A931GI89</accession>
<organism evidence="2 3">
    <name type="scientific">Actinomadura viridis</name>
    <dbReference type="NCBI Taxonomy" id="58110"/>
    <lineage>
        <taxon>Bacteria</taxon>
        <taxon>Bacillati</taxon>
        <taxon>Actinomycetota</taxon>
        <taxon>Actinomycetes</taxon>
        <taxon>Streptosporangiales</taxon>
        <taxon>Thermomonosporaceae</taxon>
        <taxon>Actinomadura</taxon>
    </lineage>
</organism>
<feature type="region of interest" description="Disordered" evidence="1">
    <location>
        <begin position="17"/>
        <end position="44"/>
    </location>
</feature>
<dbReference type="Proteomes" id="UP000614047">
    <property type="component" value="Unassembled WGS sequence"/>
</dbReference>
<dbReference type="EMBL" id="JADOUA010000001">
    <property type="protein sequence ID" value="MBG6087752.1"/>
    <property type="molecule type" value="Genomic_DNA"/>
</dbReference>
<proteinExistence type="predicted"/>
<comment type="caution">
    <text evidence="2">The sequence shown here is derived from an EMBL/GenBank/DDBJ whole genome shotgun (WGS) entry which is preliminary data.</text>
</comment>
<reference evidence="2" key="1">
    <citation type="submission" date="2020-11" db="EMBL/GenBank/DDBJ databases">
        <title>Sequencing the genomes of 1000 actinobacteria strains.</title>
        <authorList>
            <person name="Klenk H.-P."/>
        </authorList>
    </citation>
    <scope>NUCLEOTIDE SEQUENCE</scope>
    <source>
        <strain evidence="2">DSM 43175</strain>
    </source>
</reference>
<sequence>MIDPMFTEPFRIRYRGDRRSRAPGAHGECRRPAGRAIGQNIRDA</sequence>
<keyword evidence="3" id="KW-1185">Reference proteome</keyword>